<gene>
    <name evidence="2" type="ORF">PMACD_LOCUS3481</name>
</gene>
<feature type="compositionally biased region" description="Polar residues" evidence="1">
    <location>
        <begin position="118"/>
        <end position="133"/>
    </location>
</feature>
<accession>A0A821PAG4</accession>
<dbReference type="AlphaFoldDB" id="A0A821PAG4"/>
<protein>
    <submittedName>
        <fullName evidence="2">Uncharacterized protein</fullName>
    </submittedName>
</protein>
<dbReference type="EMBL" id="CAJOBZ010000006">
    <property type="protein sequence ID" value="CAF4801652.1"/>
    <property type="molecule type" value="Genomic_DNA"/>
</dbReference>
<sequence>MINTTDSSELFNVNNIIIERRKLAKGLFDRADSSKHPQLQHSASSLKITPWPLTTGHDSPGRVPGYLSIAPRFTSPYNHDFCRLRAVNRALLPAFTEAYSPGTVPPCINRVRPHTPTEGGSTHSTIHDGNSTKNKTKALSIKPIPSIQIKIFVGQMDVVRF</sequence>
<proteinExistence type="predicted"/>
<reference evidence="2" key="1">
    <citation type="submission" date="2021-02" db="EMBL/GenBank/DDBJ databases">
        <authorList>
            <person name="Steward A R."/>
        </authorList>
    </citation>
    <scope>NUCLEOTIDE SEQUENCE</scope>
</reference>
<name>A0A821PAG4_9NEOP</name>
<keyword evidence="3" id="KW-1185">Reference proteome</keyword>
<organism evidence="2 3">
    <name type="scientific">Pieris macdunnoughi</name>
    <dbReference type="NCBI Taxonomy" id="345717"/>
    <lineage>
        <taxon>Eukaryota</taxon>
        <taxon>Metazoa</taxon>
        <taxon>Ecdysozoa</taxon>
        <taxon>Arthropoda</taxon>
        <taxon>Hexapoda</taxon>
        <taxon>Insecta</taxon>
        <taxon>Pterygota</taxon>
        <taxon>Neoptera</taxon>
        <taxon>Endopterygota</taxon>
        <taxon>Lepidoptera</taxon>
        <taxon>Glossata</taxon>
        <taxon>Ditrysia</taxon>
        <taxon>Papilionoidea</taxon>
        <taxon>Pieridae</taxon>
        <taxon>Pierinae</taxon>
        <taxon>Pieris</taxon>
    </lineage>
</organism>
<evidence type="ECO:0000256" key="1">
    <source>
        <dbReference type="SAM" id="MobiDB-lite"/>
    </source>
</evidence>
<dbReference type="Proteomes" id="UP000663880">
    <property type="component" value="Unassembled WGS sequence"/>
</dbReference>
<evidence type="ECO:0000313" key="3">
    <source>
        <dbReference type="Proteomes" id="UP000663880"/>
    </source>
</evidence>
<comment type="caution">
    <text evidence="2">The sequence shown here is derived from an EMBL/GenBank/DDBJ whole genome shotgun (WGS) entry which is preliminary data.</text>
</comment>
<feature type="region of interest" description="Disordered" evidence="1">
    <location>
        <begin position="113"/>
        <end position="134"/>
    </location>
</feature>
<evidence type="ECO:0000313" key="2">
    <source>
        <dbReference type="EMBL" id="CAF4801652.1"/>
    </source>
</evidence>